<dbReference type="Pfam" id="PF07729">
    <property type="entry name" value="FCD"/>
    <property type="match status" value="1"/>
</dbReference>
<gene>
    <name evidence="5" type="ORF">TP2_03945</name>
</gene>
<evidence type="ECO:0000256" key="3">
    <source>
        <dbReference type="ARBA" id="ARBA00023163"/>
    </source>
</evidence>
<dbReference type="PANTHER" id="PTHR43537:SF49">
    <property type="entry name" value="TRANSCRIPTIONAL REGULATORY PROTEIN"/>
    <property type="match status" value="1"/>
</dbReference>
<dbReference type="SMART" id="SM00345">
    <property type="entry name" value="HTH_GNTR"/>
    <property type="match status" value="1"/>
</dbReference>
<evidence type="ECO:0000259" key="4">
    <source>
        <dbReference type="PROSITE" id="PS50949"/>
    </source>
</evidence>
<dbReference type="GO" id="GO:0003677">
    <property type="term" value="F:DNA binding"/>
    <property type="evidence" value="ECO:0007669"/>
    <property type="project" value="UniProtKB-KW"/>
</dbReference>
<accession>A0A074JXK8</accession>
<dbReference type="InterPro" id="IPR008920">
    <property type="entry name" value="TF_FadR/GntR_C"/>
</dbReference>
<dbReference type="PANTHER" id="PTHR43537">
    <property type="entry name" value="TRANSCRIPTIONAL REGULATOR, GNTR FAMILY"/>
    <property type="match status" value="1"/>
</dbReference>
<dbReference type="InterPro" id="IPR036388">
    <property type="entry name" value="WH-like_DNA-bd_sf"/>
</dbReference>
<evidence type="ECO:0000256" key="1">
    <source>
        <dbReference type="ARBA" id="ARBA00023015"/>
    </source>
</evidence>
<protein>
    <recommendedName>
        <fullName evidence="4">HTH gntR-type domain-containing protein</fullName>
    </recommendedName>
</protein>
<dbReference type="InterPro" id="IPR000524">
    <property type="entry name" value="Tscrpt_reg_HTH_GntR"/>
</dbReference>
<dbReference type="OrthoDB" id="7620579at2"/>
<name>A0A074JXK8_9RHOB</name>
<dbReference type="RefSeq" id="WP_038074942.1">
    <property type="nucleotide sequence ID" value="NZ_AUND01000012.1"/>
</dbReference>
<dbReference type="SUPFAM" id="SSF46785">
    <property type="entry name" value="Winged helix' DNA-binding domain"/>
    <property type="match status" value="1"/>
</dbReference>
<sequence length="222" mass="25186">MPAPEETQTPAPRKLQGTVIAEQLEAEIVSGDLTAGSKLDELSLVQRFGVSRTPIREALHKLVAMSLAERMPFRGVVVANITRERIEQMFEAMGEMEAMCGRLAADRMTIGERAEIEDLHRAMAQMAQRGEFEAYEAANTEFHQRIYDATHNRDLIELSNALRLKLAPFRKSQLRNDVRMEVSNEEHEAIVSALLDHDPKRTENALRRHLVSAAREVLTRMR</sequence>
<dbReference type="SMART" id="SM00895">
    <property type="entry name" value="FCD"/>
    <property type="match status" value="1"/>
</dbReference>
<dbReference type="SUPFAM" id="SSF48008">
    <property type="entry name" value="GntR ligand-binding domain-like"/>
    <property type="match status" value="1"/>
</dbReference>
<keyword evidence="2" id="KW-0238">DNA-binding</keyword>
<keyword evidence="6" id="KW-1185">Reference proteome</keyword>
<keyword evidence="1" id="KW-0805">Transcription regulation</keyword>
<dbReference type="STRING" id="1353537.TP2_03945"/>
<dbReference type="CDD" id="cd07377">
    <property type="entry name" value="WHTH_GntR"/>
    <property type="match status" value="1"/>
</dbReference>
<dbReference type="PROSITE" id="PS50949">
    <property type="entry name" value="HTH_GNTR"/>
    <property type="match status" value="1"/>
</dbReference>
<dbReference type="GO" id="GO:0003700">
    <property type="term" value="F:DNA-binding transcription factor activity"/>
    <property type="evidence" value="ECO:0007669"/>
    <property type="project" value="InterPro"/>
</dbReference>
<dbReference type="InterPro" id="IPR011711">
    <property type="entry name" value="GntR_C"/>
</dbReference>
<evidence type="ECO:0000313" key="5">
    <source>
        <dbReference type="EMBL" id="KEO54077.1"/>
    </source>
</evidence>
<dbReference type="Gene3D" id="1.20.120.530">
    <property type="entry name" value="GntR ligand-binding domain-like"/>
    <property type="match status" value="1"/>
</dbReference>
<dbReference type="Pfam" id="PF00392">
    <property type="entry name" value="GntR"/>
    <property type="match status" value="1"/>
</dbReference>
<dbReference type="Gene3D" id="1.10.10.10">
    <property type="entry name" value="Winged helix-like DNA-binding domain superfamily/Winged helix DNA-binding domain"/>
    <property type="match status" value="1"/>
</dbReference>
<proteinExistence type="predicted"/>
<feature type="domain" description="HTH gntR-type" evidence="4">
    <location>
        <begin position="14"/>
        <end position="81"/>
    </location>
</feature>
<dbReference type="AlphaFoldDB" id="A0A074JXK8"/>
<evidence type="ECO:0000313" key="6">
    <source>
        <dbReference type="Proteomes" id="UP000027432"/>
    </source>
</evidence>
<dbReference type="Proteomes" id="UP000027432">
    <property type="component" value="Unassembled WGS sequence"/>
</dbReference>
<evidence type="ECO:0000256" key="2">
    <source>
        <dbReference type="ARBA" id="ARBA00023125"/>
    </source>
</evidence>
<dbReference type="InterPro" id="IPR036390">
    <property type="entry name" value="WH_DNA-bd_sf"/>
</dbReference>
<comment type="caution">
    <text evidence="5">The sequence shown here is derived from an EMBL/GenBank/DDBJ whole genome shotgun (WGS) entry which is preliminary data.</text>
</comment>
<reference evidence="5 6" key="1">
    <citation type="submission" date="2013-07" db="EMBL/GenBank/DDBJ databases">
        <title>Thioclava pacifica DSM 10166 Genome Sequencing.</title>
        <authorList>
            <person name="Lai Q."/>
            <person name="Shao Z."/>
        </authorList>
    </citation>
    <scope>NUCLEOTIDE SEQUENCE [LARGE SCALE GENOMIC DNA]</scope>
    <source>
        <strain evidence="5 6">DSM 10166</strain>
    </source>
</reference>
<organism evidence="5 6">
    <name type="scientific">Thioclava pacifica DSM 10166</name>
    <dbReference type="NCBI Taxonomy" id="1353537"/>
    <lineage>
        <taxon>Bacteria</taxon>
        <taxon>Pseudomonadati</taxon>
        <taxon>Pseudomonadota</taxon>
        <taxon>Alphaproteobacteria</taxon>
        <taxon>Rhodobacterales</taxon>
        <taxon>Paracoccaceae</taxon>
        <taxon>Thioclava</taxon>
    </lineage>
</organism>
<keyword evidence="3" id="KW-0804">Transcription</keyword>
<dbReference type="EMBL" id="AUND01000012">
    <property type="protein sequence ID" value="KEO54077.1"/>
    <property type="molecule type" value="Genomic_DNA"/>
</dbReference>
<dbReference type="eggNOG" id="COG1802">
    <property type="taxonomic scope" value="Bacteria"/>
</dbReference>